<dbReference type="CDD" id="cd00593">
    <property type="entry name" value="RIBOc"/>
    <property type="match status" value="1"/>
</dbReference>
<dbReference type="Proteomes" id="UP000077521">
    <property type="component" value="Unassembled WGS sequence"/>
</dbReference>
<dbReference type="SUPFAM" id="SSF69065">
    <property type="entry name" value="RNase III domain-like"/>
    <property type="match status" value="2"/>
</dbReference>
<gene>
    <name evidence="3" type="ORF">A4X13_0g8746</name>
</gene>
<dbReference type="PANTHER" id="PTHR14950">
    <property type="entry name" value="DICER-RELATED"/>
    <property type="match status" value="1"/>
</dbReference>
<keyword evidence="1" id="KW-0378">Hydrolase</keyword>
<dbReference type="InterPro" id="IPR036389">
    <property type="entry name" value="RNase_III_sf"/>
</dbReference>
<organism evidence="3 4">
    <name type="scientific">Tilletia indica</name>
    <dbReference type="NCBI Taxonomy" id="43049"/>
    <lineage>
        <taxon>Eukaryota</taxon>
        <taxon>Fungi</taxon>
        <taxon>Dikarya</taxon>
        <taxon>Basidiomycota</taxon>
        <taxon>Ustilaginomycotina</taxon>
        <taxon>Exobasidiomycetes</taxon>
        <taxon>Tilletiales</taxon>
        <taxon>Tilletiaceae</taxon>
        <taxon>Tilletia</taxon>
    </lineage>
</organism>
<reference evidence="3" key="2">
    <citation type="journal article" date="2019" name="IMA Fungus">
        <title>Genome sequencing and comparison of five Tilletia species to identify candidate genes for the detection of regulated species infecting wheat.</title>
        <authorList>
            <person name="Nguyen H.D.T."/>
            <person name="Sultana T."/>
            <person name="Kesanakurti P."/>
            <person name="Hambleton S."/>
        </authorList>
    </citation>
    <scope>NUCLEOTIDE SEQUENCE</scope>
    <source>
        <strain evidence="3">DAOMC 236416</strain>
    </source>
</reference>
<dbReference type="InterPro" id="IPR000999">
    <property type="entry name" value="RNase_III_dom"/>
</dbReference>
<feature type="domain" description="RNase III" evidence="2">
    <location>
        <begin position="162"/>
        <end position="316"/>
    </location>
</feature>
<dbReference type="Gene3D" id="1.10.1520.10">
    <property type="entry name" value="Ribonuclease III domain"/>
    <property type="match status" value="2"/>
</dbReference>
<feature type="domain" description="RNase III" evidence="2">
    <location>
        <begin position="1"/>
        <end position="112"/>
    </location>
</feature>
<sequence>MATAYVFAEEIESQEGLLHNARREIIMNRTLLKHCTDHKLNDFMLLQSFTSRTWVPPNFVNPSGGRATTHPISGPRGEGYLPTAYHSKCLVQQKTLADLAESAMGAGLMTEGMDGALHVARCLNITPRPIHSLGETAELYRQKTSEEIRREKLDSAIDPQALFELEGFLGYTFRSPHIALQATTHQSINLTGMTFSYERLEFLGDAVLDYLAVTDIYHRHTDLDQGELTEYKDKLCMNRTLGALAEAIGMHRFLSSAPGALQLSIQDANEALRLRRIEERRKPEGQRGIYWAEVKIPKSVADIVESLVGAVALDSSFDLKVLQGLYDRLFKPFYDEFCRQGKEVDDTVREFEQFMDELGCKKWRYVHDSTYQDDQKVYYTAIHAHNVIWMVSRHCKTRRRSQIEACRNILGIFRNSTTLDSFRSKCQCRSSGPRRETWGATKRKERGT</sequence>
<evidence type="ECO:0000256" key="1">
    <source>
        <dbReference type="ARBA" id="ARBA00022801"/>
    </source>
</evidence>
<evidence type="ECO:0000259" key="2">
    <source>
        <dbReference type="PROSITE" id="PS50142"/>
    </source>
</evidence>
<dbReference type="GO" id="GO:0004525">
    <property type="term" value="F:ribonuclease III activity"/>
    <property type="evidence" value="ECO:0007669"/>
    <property type="project" value="InterPro"/>
</dbReference>
<evidence type="ECO:0000313" key="3">
    <source>
        <dbReference type="EMBL" id="KAE8237544.1"/>
    </source>
</evidence>
<dbReference type="AlphaFoldDB" id="A0A8T8SDF7"/>
<comment type="caution">
    <text evidence="3">The sequence shown here is derived from an EMBL/GenBank/DDBJ whole genome shotgun (WGS) entry which is preliminary data.</text>
</comment>
<reference evidence="3" key="1">
    <citation type="submission" date="2016-04" db="EMBL/GenBank/DDBJ databases">
        <authorList>
            <person name="Nguyen H.D."/>
            <person name="Samba Siva P."/>
            <person name="Cullis J."/>
            <person name="Levesque C.A."/>
            <person name="Hambleton S."/>
        </authorList>
    </citation>
    <scope>NUCLEOTIDE SEQUENCE</scope>
    <source>
        <strain evidence="3">DAOMC 236416</strain>
    </source>
</reference>
<accession>A0A8T8SDF7</accession>
<proteinExistence type="predicted"/>
<dbReference type="PROSITE" id="PS00517">
    <property type="entry name" value="RNASE_3_1"/>
    <property type="match status" value="1"/>
</dbReference>
<name>A0A8T8SDF7_9BASI</name>
<dbReference type="Pfam" id="PF00636">
    <property type="entry name" value="Ribonuclease_3"/>
    <property type="match status" value="1"/>
</dbReference>
<evidence type="ECO:0000313" key="4">
    <source>
        <dbReference type="Proteomes" id="UP000077521"/>
    </source>
</evidence>
<keyword evidence="4" id="KW-1185">Reference proteome</keyword>
<dbReference type="PROSITE" id="PS50142">
    <property type="entry name" value="RNASE_3_2"/>
    <property type="match status" value="2"/>
</dbReference>
<dbReference type="SMART" id="SM00535">
    <property type="entry name" value="RIBOc"/>
    <property type="match status" value="1"/>
</dbReference>
<dbReference type="GO" id="GO:0006396">
    <property type="term" value="P:RNA processing"/>
    <property type="evidence" value="ECO:0007669"/>
    <property type="project" value="InterPro"/>
</dbReference>
<dbReference type="EMBL" id="LWDF02001749">
    <property type="protein sequence ID" value="KAE8237544.1"/>
    <property type="molecule type" value="Genomic_DNA"/>
</dbReference>
<protein>
    <recommendedName>
        <fullName evidence="2">RNase III domain-containing protein</fullName>
    </recommendedName>
</protein>
<dbReference type="PANTHER" id="PTHR14950:SF37">
    <property type="entry name" value="ENDORIBONUCLEASE DICER"/>
    <property type="match status" value="1"/>
</dbReference>